<dbReference type="EMBL" id="JAGFBR010000019">
    <property type="protein sequence ID" value="KAH0448498.1"/>
    <property type="molecule type" value="Genomic_DNA"/>
</dbReference>
<evidence type="ECO:0000313" key="3">
    <source>
        <dbReference type="Proteomes" id="UP000775213"/>
    </source>
</evidence>
<dbReference type="Proteomes" id="UP000775213">
    <property type="component" value="Unassembled WGS sequence"/>
</dbReference>
<keyword evidence="1" id="KW-0175">Coiled coil</keyword>
<gene>
    <name evidence="2" type="ORF">IEQ34_022298</name>
</gene>
<protein>
    <submittedName>
        <fullName evidence="2">Uncharacterized protein</fullName>
    </submittedName>
</protein>
<name>A0AAV7FYF4_DENCH</name>
<evidence type="ECO:0000313" key="2">
    <source>
        <dbReference type="EMBL" id="KAH0448498.1"/>
    </source>
</evidence>
<reference evidence="2 3" key="1">
    <citation type="journal article" date="2021" name="Hortic Res">
        <title>Chromosome-scale assembly of the Dendrobium chrysotoxum genome enhances the understanding of orchid evolution.</title>
        <authorList>
            <person name="Zhang Y."/>
            <person name="Zhang G.Q."/>
            <person name="Zhang D."/>
            <person name="Liu X.D."/>
            <person name="Xu X.Y."/>
            <person name="Sun W.H."/>
            <person name="Yu X."/>
            <person name="Zhu X."/>
            <person name="Wang Z.W."/>
            <person name="Zhao X."/>
            <person name="Zhong W.Y."/>
            <person name="Chen H."/>
            <person name="Yin W.L."/>
            <person name="Huang T."/>
            <person name="Niu S.C."/>
            <person name="Liu Z.J."/>
        </authorList>
    </citation>
    <scope>NUCLEOTIDE SEQUENCE [LARGE SCALE GENOMIC DNA]</scope>
    <source>
        <strain evidence="2">Lindl</strain>
    </source>
</reference>
<organism evidence="2 3">
    <name type="scientific">Dendrobium chrysotoxum</name>
    <name type="common">Orchid</name>
    <dbReference type="NCBI Taxonomy" id="161865"/>
    <lineage>
        <taxon>Eukaryota</taxon>
        <taxon>Viridiplantae</taxon>
        <taxon>Streptophyta</taxon>
        <taxon>Embryophyta</taxon>
        <taxon>Tracheophyta</taxon>
        <taxon>Spermatophyta</taxon>
        <taxon>Magnoliopsida</taxon>
        <taxon>Liliopsida</taxon>
        <taxon>Asparagales</taxon>
        <taxon>Orchidaceae</taxon>
        <taxon>Epidendroideae</taxon>
        <taxon>Malaxideae</taxon>
        <taxon>Dendrobiinae</taxon>
        <taxon>Dendrobium</taxon>
    </lineage>
</organism>
<proteinExistence type="predicted"/>
<keyword evidence="3" id="KW-1185">Reference proteome</keyword>
<accession>A0AAV7FYF4</accession>
<comment type="caution">
    <text evidence="2">The sequence shown here is derived from an EMBL/GenBank/DDBJ whole genome shotgun (WGS) entry which is preliminary data.</text>
</comment>
<feature type="coiled-coil region" evidence="1">
    <location>
        <begin position="49"/>
        <end position="104"/>
    </location>
</feature>
<evidence type="ECO:0000256" key="1">
    <source>
        <dbReference type="SAM" id="Coils"/>
    </source>
</evidence>
<dbReference type="AlphaFoldDB" id="A0AAV7FYF4"/>
<sequence>MEVLVEVLNTALNFAKGGELDACKLVDELKKTVQLLLVQLHEDIVLEVLNRFVRETIVLKSKLQNLKQEKLHAIENEKIVASEIESLSEKKRKLMRELETARCESENN</sequence>